<dbReference type="PROSITE" id="PS51683">
    <property type="entry name" value="SAM_OMT_II"/>
    <property type="match status" value="1"/>
</dbReference>
<dbReference type="SUPFAM" id="SSF46785">
    <property type="entry name" value="Winged helix' DNA-binding domain"/>
    <property type="match status" value="1"/>
</dbReference>
<dbReference type="Proteomes" id="UP000265768">
    <property type="component" value="Unassembled WGS sequence"/>
</dbReference>
<dbReference type="Pfam" id="PF00891">
    <property type="entry name" value="Methyltransf_2"/>
    <property type="match status" value="1"/>
</dbReference>
<name>A0A3A4B400_9ACTN</name>
<dbReference type="PIRSF" id="PIRSF005739">
    <property type="entry name" value="O-mtase"/>
    <property type="match status" value="1"/>
</dbReference>
<sequence>MGDPAARLRELAVSAGYAAALRAAAVLRIADAFTETATAEELAAAVGARPDTVDRLMTALTHHRVFERRADGRFAHTACSRLLREDEPGGLRYMTLWATEPWTWRMWAVLDESVRSGASVSGGLFGKDFFRYVHEDAPESAEVFARAMTQGSARTAAAIAGELDLTGARSVADIGGGQGHVLATLLERHPGLRGILFDLPAVVADADERLRPGGALAGRAALVGGDCLSSIPVRADVYLLKNLLEWDDDRTAATLRNLAAAAPPGARVVIVQNLVDDAPEPKYHTAMDLMLLLNVGGRRHTRPGLTRLAETAGLPVTRAHPIPGTHLTALECRVRPASG</sequence>
<dbReference type="AlphaFoldDB" id="A0A3A4B400"/>
<dbReference type="InterPro" id="IPR001077">
    <property type="entry name" value="COMT_C"/>
</dbReference>
<evidence type="ECO:0000256" key="2">
    <source>
        <dbReference type="ARBA" id="ARBA00022679"/>
    </source>
</evidence>
<keyword evidence="1 6" id="KW-0489">Methyltransferase</keyword>
<dbReference type="RefSeq" id="WP_119924864.1">
    <property type="nucleotide sequence ID" value="NZ_QZEY01000001.1"/>
</dbReference>
<keyword evidence="7" id="KW-1185">Reference proteome</keyword>
<dbReference type="InterPro" id="IPR029063">
    <property type="entry name" value="SAM-dependent_MTases_sf"/>
</dbReference>
<dbReference type="Gene3D" id="3.40.50.150">
    <property type="entry name" value="Vaccinia Virus protein VP39"/>
    <property type="match status" value="1"/>
</dbReference>
<dbReference type="Pfam" id="PF08100">
    <property type="entry name" value="Dimerisation"/>
    <property type="match status" value="1"/>
</dbReference>
<dbReference type="Gene3D" id="1.10.10.10">
    <property type="entry name" value="Winged helix-like DNA-binding domain superfamily/Winged helix DNA-binding domain"/>
    <property type="match status" value="1"/>
</dbReference>
<dbReference type="InterPro" id="IPR036388">
    <property type="entry name" value="WH-like_DNA-bd_sf"/>
</dbReference>
<proteinExistence type="predicted"/>
<dbReference type="InterPro" id="IPR036390">
    <property type="entry name" value="WH_DNA-bd_sf"/>
</dbReference>
<dbReference type="GO" id="GO:0046983">
    <property type="term" value="F:protein dimerization activity"/>
    <property type="evidence" value="ECO:0007669"/>
    <property type="project" value="InterPro"/>
</dbReference>
<protein>
    <submittedName>
        <fullName evidence="6">Methyltransferase</fullName>
    </submittedName>
</protein>
<dbReference type="OrthoDB" id="4145676at2"/>
<dbReference type="PANTHER" id="PTHR43712">
    <property type="entry name" value="PUTATIVE (AFU_ORTHOLOGUE AFUA_4G14580)-RELATED"/>
    <property type="match status" value="1"/>
</dbReference>
<dbReference type="CDD" id="cd02440">
    <property type="entry name" value="AdoMet_MTases"/>
    <property type="match status" value="1"/>
</dbReference>
<evidence type="ECO:0000313" key="6">
    <source>
        <dbReference type="EMBL" id="RJL35891.1"/>
    </source>
</evidence>
<gene>
    <name evidence="6" type="ORF">D5H75_03735</name>
</gene>
<evidence type="ECO:0000256" key="3">
    <source>
        <dbReference type="ARBA" id="ARBA00022691"/>
    </source>
</evidence>
<evidence type="ECO:0000259" key="4">
    <source>
        <dbReference type="Pfam" id="PF00891"/>
    </source>
</evidence>
<feature type="domain" description="O-methyltransferase dimerisation" evidence="5">
    <location>
        <begin position="19"/>
        <end position="83"/>
    </location>
</feature>
<evidence type="ECO:0000256" key="1">
    <source>
        <dbReference type="ARBA" id="ARBA00022603"/>
    </source>
</evidence>
<dbReference type="GO" id="GO:0008171">
    <property type="term" value="F:O-methyltransferase activity"/>
    <property type="evidence" value="ECO:0007669"/>
    <property type="project" value="InterPro"/>
</dbReference>
<dbReference type="InterPro" id="IPR012967">
    <property type="entry name" value="COMT_dimerisation"/>
</dbReference>
<feature type="domain" description="O-methyltransferase C-terminal" evidence="4">
    <location>
        <begin position="107"/>
        <end position="313"/>
    </location>
</feature>
<organism evidence="6 7">
    <name type="scientific">Bailinhaonella thermotolerans</name>
    <dbReference type="NCBI Taxonomy" id="1070861"/>
    <lineage>
        <taxon>Bacteria</taxon>
        <taxon>Bacillati</taxon>
        <taxon>Actinomycetota</taxon>
        <taxon>Actinomycetes</taxon>
        <taxon>Streptosporangiales</taxon>
        <taxon>Streptosporangiaceae</taxon>
        <taxon>Bailinhaonella</taxon>
    </lineage>
</organism>
<accession>A0A3A4B400</accession>
<keyword evidence="3" id="KW-0949">S-adenosyl-L-methionine</keyword>
<dbReference type="EMBL" id="QZEY01000001">
    <property type="protein sequence ID" value="RJL35891.1"/>
    <property type="molecule type" value="Genomic_DNA"/>
</dbReference>
<dbReference type="GO" id="GO:0032259">
    <property type="term" value="P:methylation"/>
    <property type="evidence" value="ECO:0007669"/>
    <property type="project" value="UniProtKB-KW"/>
</dbReference>
<comment type="caution">
    <text evidence="6">The sequence shown here is derived from an EMBL/GenBank/DDBJ whole genome shotgun (WGS) entry which is preliminary data.</text>
</comment>
<dbReference type="InterPro" id="IPR016461">
    <property type="entry name" value="COMT-like"/>
</dbReference>
<keyword evidence="2 6" id="KW-0808">Transferase</keyword>
<dbReference type="Gene3D" id="1.10.287.1350">
    <property type="match status" value="1"/>
</dbReference>
<dbReference type="SUPFAM" id="SSF53335">
    <property type="entry name" value="S-adenosyl-L-methionine-dependent methyltransferases"/>
    <property type="match status" value="1"/>
</dbReference>
<dbReference type="PANTHER" id="PTHR43712:SF2">
    <property type="entry name" value="O-METHYLTRANSFERASE CICE"/>
    <property type="match status" value="1"/>
</dbReference>
<evidence type="ECO:0000313" key="7">
    <source>
        <dbReference type="Proteomes" id="UP000265768"/>
    </source>
</evidence>
<reference evidence="6 7" key="1">
    <citation type="submission" date="2018-09" db="EMBL/GenBank/DDBJ databases">
        <title>YIM 75507 draft genome.</title>
        <authorList>
            <person name="Tang S."/>
            <person name="Feng Y."/>
        </authorList>
    </citation>
    <scope>NUCLEOTIDE SEQUENCE [LARGE SCALE GENOMIC DNA]</scope>
    <source>
        <strain evidence="6 7">YIM 75507</strain>
    </source>
</reference>
<evidence type="ECO:0000259" key="5">
    <source>
        <dbReference type="Pfam" id="PF08100"/>
    </source>
</evidence>